<dbReference type="Proteomes" id="UP000035932">
    <property type="component" value="Unassembled WGS sequence"/>
</dbReference>
<dbReference type="AlphaFoldDB" id="A0A0J6XPA7"/>
<reference evidence="1 2" key="1">
    <citation type="submission" date="2015-06" db="EMBL/GenBank/DDBJ databases">
        <title>Recapitulation of the evolution of biosynthetic gene clusters reveals hidden chemical diversity on bacterial genomes.</title>
        <authorList>
            <person name="Cruz-Morales P."/>
            <person name="Martinez-Guerrero C."/>
            <person name="Morales-Escalante M.A."/>
            <person name="Yanez-Guerra L.A."/>
            <person name="Kopp J.F."/>
            <person name="Feldmann J."/>
            <person name="Ramos-Aboites H.E."/>
            <person name="Barona-Gomez F."/>
        </authorList>
    </citation>
    <scope>NUCLEOTIDE SEQUENCE [LARGE SCALE GENOMIC DNA]</scope>
    <source>
        <strain evidence="1 2">ATCC 31245</strain>
    </source>
</reference>
<dbReference type="EMBL" id="LFML01000079">
    <property type="protein sequence ID" value="KMO96087.1"/>
    <property type="molecule type" value="Genomic_DNA"/>
</dbReference>
<keyword evidence="2" id="KW-1185">Reference proteome</keyword>
<evidence type="ECO:0008006" key="3">
    <source>
        <dbReference type="Google" id="ProtNLM"/>
    </source>
</evidence>
<name>A0A0J6XPA7_9ACTN</name>
<dbReference type="Gene3D" id="1.25.40.10">
    <property type="entry name" value="Tetratricopeptide repeat domain"/>
    <property type="match status" value="1"/>
</dbReference>
<dbReference type="OrthoDB" id="4143037at2"/>
<organism evidence="1 2">
    <name type="scientific">Streptomyces roseus</name>
    <dbReference type="NCBI Taxonomy" id="66430"/>
    <lineage>
        <taxon>Bacteria</taxon>
        <taxon>Bacillati</taxon>
        <taxon>Actinomycetota</taxon>
        <taxon>Actinomycetes</taxon>
        <taxon>Kitasatosporales</taxon>
        <taxon>Streptomycetaceae</taxon>
        <taxon>Streptomyces</taxon>
    </lineage>
</organism>
<protein>
    <recommendedName>
        <fullName evidence="3">Twin-arginine translocation pathway signal</fullName>
    </recommendedName>
</protein>
<accession>A0A0J6XPA7</accession>
<dbReference type="InterPro" id="IPR011990">
    <property type="entry name" value="TPR-like_helical_dom_sf"/>
</dbReference>
<evidence type="ECO:0000313" key="2">
    <source>
        <dbReference type="Proteomes" id="UP000035932"/>
    </source>
</evidence>
<dbReference type="SUPFAM" id="SSF48452">
    <property type="entry name" value="TPR-like"/>
    <property type="match status" value="1"/>
</dbReference>
<evidence type="ECO:0000313" key="1">
    <source>
        <dbReference type="EMBL" id="KMO96087.1"/>
    </source>
</evidence>
<gene>
    <name evidence="1" type="ORF">ACS04_20540</name>
</gene>
<comment type="caution">
    <text evidence="1">The sequence shown here is derived from an EMBL/GenBank/DDBJ whole genome shotgun (WGS) entry which is preliminary data.</text>
</comment>
<dbReference type="STRING" id="66430.ACS04_20540"/>
<proteinExistence type="predicted"/>
<dbReference type="PATRIC" id="fig|66430.4.peg.6947"/>
<sequence>MRCERERLDTEQTAAEIRRALPEVRQLEAWRLALGWSRAETITQVKALYVADGLLPRSLSDPMLCRWEHDPRERPDREYTVMLCRAYGATPAQLGLGFLEQVFPEHELPTVIRYGRPETDTCSAGAREMVVHMTTAAGLPAVRESLQLALLADPHGSTEVTELADAAVEHYALTYPKHPPYLLFEEVRAARGLLTDCLVTGHVHEQVAGGLHRNVGWLSALMGNLAFHLDDHTGARAHLATATAYGTRTDDARLTAWALGAQSMVARAENRYENALAYAERAVAHAPAGLPKAQAHAWAQLTSLAGLGREQEADTALTAAARELEADPVGFAPGRFGFDAAEYTLHQAESAIALGHHNRARSAAETSIASTAVATPGWAAATLVLAQAEAPTQPGDAAQRALDVLARVPAARLRSTSRARLTRLDQVLAGVPATGVGDLHERVRVLVPLIDNHGNAST</sequence>